<feature type="transmembrane region" description="Helical" evidence="1">
    <location>
        <begin position="342"/>
        <end position="364"/>
    </location>
</feature>
<protein>
    <recommendedName>
        <fullName evidence="2">Acyltransferase 3 domain-containing protein</fullName>
    </recommendedName>
</protein>
<keyword evidence="1" id="KW-1133">Transmembrane helix</keyword>
<gene>
    <name evidence="3" type="ORF">AF76_09865</name>
</gene>
<dbReference type="AlphaFoldDB" id="A0A837J3T4"/>
<name>A0A837J3T4_9BACT</name>
<sequence>MYEKNLDYFRGLFAVLVVFAHTYQILLLPLVYDEDSILLKIVQFIAAYAVIGFILISGYSIASSLHFNYLVNNKKIDIILFVRKRIYRILPPFLLSLFIMIFLVFIIQYFSLNGSEAYRLEDSKYVPREKAIYDWNLIFCNLLFLPKVIYNINTPTMNGPLWSLNFEVYFYLLFASMVLLIINLRNKGKKFLILILISIITLILFFQFFYNHYINVQFLYLFMIFSVGALSFYFKYYKFLNKLLIKIFLSVLLLIIIFIFIYKIELFLPYLGVNNYNIMVLFSIILVLFYSLFLSNKNLYGSEFFLSVSKYSYTLYIIHFPLLLFFLSLFHKKIYTFDILELIILLVCINFCIFKFCKISSYVVERKNYK</sequence>
<feature type="transmembrane region" description="Helical" evidence="1">
    <location>
        <begin position="191"/>
        <end position="210"/>
    </location>
</feature>
<accession>A0A837J3T4</accession>
<keyword evidence="1" id="KW-0472">Membrane</keyword>
<reference evidence="3 4" key="1">
    <citation type="submission" date="2014-01" db="EMBL/GenBank/DDBJ databases">
        <title>Development of a Comparative Genomic Fingerprinting Assay for High Resolution Genotyping of Arcobacter butzleri.</title>
        <authorList>
            <person name="Webb A.L."/>
            <person name="Inglis G.D."/>
            <person name="Kruczkiewicz P."/>
            <person name="Selinger L.B."/>
            <person name="Taboada E.N."/>
        </authorList>
    </citation>
    <scope>NUCLEOTIDE SEQUENCE [LARGE SCALE GENOMIC DNA]</scope>
    <source>
        <strain evidence="3 4">L351</strain>
    </source>
</reference>
<evidence type="ECO:0000313" key="3">
    <source>
        <dbReference type="EMBL" id="KLD99966.1"/>
    </source>
</evidence>
<comment type="caution">
    <text evidence="3">The sequence shown here is derived from an EMBL/GenBank/DDBJ whole genome shotgun (WGS) entry which is preliminary data.</text>
</comment>
<feature type="transmembrane region" description="Helical" evidence="1">
    <location>
        <begin position="243"/>
        <end position="264"/>
    </location>
</feature>
<dbReference type="EMBL" id="JAIS01000092">
    <property type="protein sequence ID" value="KLD99966.1"/>
    <property type="molecule type" value="Genomic_DNA"/>
</dbReference>
<evidence type="ECO:0000259" key="2">
    <source>
        <dbReference type="Pfam" id="PF01757"/>
    </source>
</evidence>
<feature type="transmembrane region" description="Helical" evidence="1">
    <location>
        <begin position="276"/>
        <end position="293"/>
    </location>
</feature>
<feature type="transmembrane region" description="Helical" evidence="1">
    <location>
        <begin position="44"/>
        <end position="71"/>
    </location>
</feature>
<dbReference type="Proteomes" id="UP000035526">
    <property type="component" value="Unassembled WGS sequence"/>
</dbReference>
<feature type="transmembrane region" description="Helical" evidence="1">
    <location>
        <begin position="313"/>
        <end position="330"/>
    </location>
</feature>
<dbReference type="Pfam" id="PF01757">
    <property type="entry name" value="Acyl_transf_3"/>
    <property type="match status" value="1"/>
</dbReference>
<proteinExistence type="predicted"/>
<feature type="transmembrane region" description="Helical" evidence="1">
    <location>
        <begin position="92"/>
        <end position="110"/>
    </location>
</feature>
<feature type="transmembrane region" description="Helical" evidence="1">
    <location>
        <begin position="168"/>
        <end position="184"/>
    </location>
</feature>
<evidence type="ECO:0000313" key="4">
    <source>
        <dbReference type="Proteomes" id="UP000035526"/>
    </source>
</evidence>
<dbReference type="RefSeq" id="WP_046992190.1">
    <property type="nucleotide sequence ID" value="NZ_JAIS01000092.1"/>
</dbReference>
<dbReference type="GO" id="GO:0016747">
    <property type="term" value="F:acyltransferase activity, transferring groups other than amino-acyl groups"/>
    <property type="evidence" value="ECO:0007669"/>
    <property type="project" value="InterPro"/>
</dbReference>
<dbReference type="InterPro" id="IPR050879">
    <property type="entry name" value="Acyltransferase_3"/>
</dbReference>
<dbReference type="InterPro" id="IPR002656">
    <property type="entry name" value="Acyl_transf_3_dom"/>
</dbReference>
<feature type="transmembrane region" description="Helical" evidence="1">
    <location>
        <begin position="12"/>
        <end position="32"/>
    </location>
</feature>
<organism evidence="3 4">
    <name type="scientific">Aliarcobacter butzleri L351</name>
    <dbReference type="NCBI Taxonomy" id="1447259"/>
    <lineage>
        <taxon>Bacteria</taxon>
        <taxon>Pseudomonadati</taxon>
        <taxon>Campylobacterota</taxon>
        <taxon>Epsilonproteobacteria</taxon>
        <taxon>Campylobacterales</taxon>
        <taxon>Arcobacteraceae</taxon>
        <taxon>Aliarcobacter</taxon>
    </lineage>
</organism>
<keyword evidence="1" id="KW-0812">Transmembrane</keyword>
<dbReference type="PANTHER" id="PTHR23028">
    <property type="entry name" value="ACETYLTRANSFERASE"/>
    <property type="match status" value="1"/>
</dbReference>
<feature type="domain" description="Acyltransferase 3" evidence="2">
    <location>
        <begin position="4"/>
        <end position="347"/>
    </location>
</feature>
<feature type="transmembrane region" description="Helical" evidence="1">
    <location>
        <begin position="216"/>
        <end position="236"/>
    </location>
</feature>
<evidence type="ECO:0000256" key="1">
    <source>
        <dbReference type="SAM" id="Phobius"/>
    </source>
</evidence>